<feature type="domain" description="Superoxide dismutase copper/zinc binding" evidence="4">
    <location>
        <begin position="38"/>
        <end position="170"/>
    </location>
</feature>
<protein>
    <recommendedName>
        <fullName evidence="2">Superoxide dismutase [Cu-Zn]</fullName>
        <ecNumber evidence="2">1.15.1.1</ecNumber>
    </recommendedName>
</protein>
<evidence type="ECO:0000313" key="6">
    <source>
        <dbReference type="Proteomes" id="UP000032160"/>
    </source>
</evidence>
<evidence type="ECO:0000313" key="5">
    <source>
        <dbReference type="EMBL" id="CDO61094.1"/>
    </source>
</evidence>
<dbReference type="PANTHER" id="PTHR10003">
    <property type="entry name" value="SUPEROXIDE DISMUTASE CU-ZN -RELATED"/>
    <property type="match status" value="1"/>
</dbReference>
<organism evidence="5 6">
    <name type="scientific">Candidatus Phaeomarinibacter ectocarpi</name>
    <dbReference type="NCBI Taxonomy" id="1458461"/>
    <lineage>
        <taxon>Bacteria</taxon>
        <taxon>Pseudomonadati</taxon>
        <taxon>Pseudomonadota</taxon>
        <taxon>Alphaproteobacteria</taxon>
        <taxon>Hyphomicrobiales</taxon>
        <taxon>Parvibaculaceae</taxon>
        <taxon>Candidatus Phaeomarinibacter</taxon>
    </lineage>
</organism>
<evidence type="ECO:0000256" key="2">
    <source>
        <dbReference type="RuleBase" id="RU000393"/>
    </source>
</evidence>
<evidence type="ECO:0000256" key="1">
    <source>
        <dbReference type="ARBA" id="ARBA00010457"/>
    </source>
</evidence>
<comment type="function">
    <text evidence="2">Destroys radicals which are normally produced within the cells and which are toxic to biological systems.</text>
</comment>
<comment type="catalytic activity">
    <reaction evidence="2">
        <text>2 superoxide + 2 H(+) = H2O2 + O2</text>
        <dbReference type="Rhea" id="RHEA:20696"/>
        <dbReference type="ChEBI" id="CHEBI:15378"/>
        <dbReference type="ChEBI" id="CHEBI:15379"/>
        <dbReference type="ChEBI" id="CHEBI:16240"/>
        <dbReference type="ChEBI" id="CHEBI:18421"/>
        <dbReference type="EC" id="1.15.1.1"/>
    </reaction>
</comment>
<dbReference type="InterPro" id="IPR001424">
    <property type="entry name" value="SOD_Cu_Zn_dom"/>
</dbReference>
<keyword evidence="6" id="KW-1185">Reference proteome</keyword>
<proteinExistence type="inferred from homology"/>
<feature type="signal peptide" evidence="3">
    <location>
        <begin position="1"/>
        <end position="22"/>
    </location>
</feature>
<keyword evidence="2" id="KW-0862">Zinc</keyword>
<dbReference type="HOGENOM" id="CLU_056632_8_1_5"/>
<dbReference type="PATRIC" id="fig|1458461.3.peg.2888"/>
<comment type="similarity">
    <text evidence="1 2">Belongs to the Cu-Zn superoxide dismutase family.</text>
</comment>
<keyword evidence="2 5" id="KW-0560">Oxidoreductase</keyword>
<dbReference type="GO" id="GO:0005507">
    <property type="term" value="F:copper ion binding"/>
    <property type="evidence" value="ECO:0007669"/>
    <property type="project" value="InterPro"/>
</dbReference>
<dbReference type="Proteomes" id="UP000032160">
    <property type="component" value="Chromosome I"/>
</dbReference>
<sequence>MKHCIAALACAGLIAGASSALAEPLEVDIIGGEGTSIGTATLHDAPTGVLMRIEIGEDGLEPGWHGMHLHSVGDCSDVGTFKLSKGHINFDDQEHGLLNENGPDNADLPNIHADDDGAVSAELLTTLVSMTGDRGLLDEDGSALVIHANEDDHMTQPIGGAGGRVACGVIGG</sequence>
<dbReference type="InterPro" id="IPR036423">
    <property type="entry name" value="SOD-like_Cu/Zn_dom_sf"/>
</dbReference>
<dbReference type="PROSITE" id="PS00332">
    <property type="entry name" value="SOD_CU_ZN_2"/>
    <property type="match status" value="1"/>
</dbReference>
<dbReference type="AlphaFoldDB" id="X5MHC6"/>
<dbReference type="OrthoDB" id="5431326at2"/>
<evidence type="ECO:0000259" key="4">
    <source>
        <dbReference type="Pfam" id="PF00080"/>
    </source>
</evidence>
<dbReference type="Pfam" id="PF00080">
    <property type="entry name" value="Sod_Cu"/>
    <property type="match status" value="1"/>
</dbReference>
<dbReference type="Gene3D" id="2.60.40.200">
    <property type="entry name" value="Superoxide dismutase, copper/zinc binding domain"/>
    <property type="match status" value="1"/>
</dbReference>
<feature type="chain" id="PRO_5004959538" description="Superoxide dismutase [Cu-Zn]" evidence="3">
    <location>
        <begin position="23"/>
        <end position="172"/>
    </location>
</feature>
<dbReference type="EC" id="1.15.1.1" evidence="2"/>
<reference evidence="5 6" key="1">
    <citation type="journal article" date="2014" name="Front. Genet.">
        <title>Genome and metabolic network of "Candidatus Phaeomarinobacter ectocarpi" Ec32, a new candidate genus of Alphaproteobacteria frequently associated with brown algae.</title>
        <authorList>
            <person name="Dittami S.M."/>
            <person name="Barbeyron T."/>
            <person name="Boyen C."/>
            <person name="Cambefort J."/>
            <person name="Collet G."/>
            <person name="Delage L."/>
            <person name="Gobet A."/>
            <person name="Groisillier A."/>
            <person name="Leblanc C."/>
            <person name="Michel G."/>
            <person name="Scornet D."/>
            <person name="Siegel A."/>
            <person name="Tapia J.E."/>
            <person name="Tonon T."/>
        </authorList>
    </citation>
    <scope>NUCLEOTIDE SEQUENCE [LARGE SCALE GENOMIC DNA]</scope>
    <source>
        <strain evidence="5 6">Ec32</strain>
    </source>
</reference>
<dbReference type="InterPro" id="IPR018152">
    <property type="entry name" value="SOD_Cu/Zn_BS"/>
</dbReference>
<gene>
    <name evidence="5" type="ORF">BN1012_Phect2882</name>
</gene>
<dbReference type="EMBL" id="HG966617">
    <property type="protein sequence ID" value="CDO61094.1"/>
    <property type="molecule type" value="Genomic_DNA"/>
</dbReference>
<dbReference type="RefSeq" id="WP_043948983.1">
    <property type="nucleotide sequence ID" value="NZ_HG966617.1"/>
</dbReference>
<accession>X5MHC6</accession>
<dbReference type="KEGG" id="pect:BN1012_Phect2882"/>
<dbReference type="InterPro" id="IPR024134">
    <property type="entry name" value="SOD_Cu/Zn_/chaperone"/>
</dbReference>
<keyword evidence="2" id="KW-0479">Metal-binding</keyword>
<comment type="cofactor">
    <cofactor evidence="2">
        <name>Cu cation</name>
        <dbReference type="ChEBI" id="CHEBI:23378"/>
    </cofactor>
    <text evidence="2">Binds 1 copper ion per subunit.</text>
</comment>
<keyword evidence="3" id="KW-0732">Signal</keyword>
<dbReference type="STRING" id="1458461.BN1012_Phect2882"/>
<evidence type="ECO:0000256" key="3">
    <source>
        <dbReference type="SAM" id="SignalP"/>
    </source>
</evidence>
<keyword evidence="2" id="KW-0186">Copper</keyword>
<name>X5MHC6_9HYPH</name>
<dbReference type="GO" id="GO:0004784">
    <property type="term" value="F:superoxide dismutase activity"/>
    <property type="evidence" value="ECO:0007669"/>
    <property type="project" value="UniProtKB-EC"/>
</dbReference>
<comment type="cofactor">
    <cofactor evidence="2">
        <name>Zn(2+)</name>
        <dbReference type="ChEBI" id="CHEBI:29105"/>
    </cofactor>
    <text evidence="2">Binds 1 zinc ion per subunit.</text>
</comment>
<dbReference type="SUPFAM" id="SSF49329">
    <property type="entry name" value="Cu,Zn superoxide dismutase-like"/>
    <property type="match status" value="1"/>
</dbReference>